<reference evidence="17" key="1">
    <citation type="submission" date="2018-08" db="EMBL/GenBank/DDBJ databases">
        <authorList>
            <person name="Zhang J."/>
            <person name="Du Z.-J."/>
        </authorList>
    </citation>
    <scope>NUCLEOTIDE SEQUENCE [LARGE SCALE GENOMIC DNA]</scope>
    <source>
        <strain evidence="17">KCTC 52655</strain>
    </source>
</reference>
<dbReference type="GO" id="GO:0006826">
    <property type="term" value="P:iron ion transport"/>
    <property type="evidence" value="ECO:0007669"/>
    <property type="project" value="UniProtKB-KW"/>
</dbReference>
<evidence type="ECO:0000313" key="17">
    <source>
        <dbReference type="Proteomes" id="UP000256561"/>
    </source>
</evidence>
<evidence type="ECO:0000256" key="11">
    <source>
        <dbReference type="PROSITE-ProRule" id="PRU01360"/>
    </source>
</evidence>
<dbReference type="EMBL" id="QRHA01000010">
    <property type="protein sequence ID" value="RDV24481.1"/>
    <property type="molecule type" value="Genomic_DNA"/>
</dbReference>
<keyword evidence="8 12" id="KW-0798">TonB box</keyword>
<keyword evidence="7" id="KW-0406">Ion transport</keyword>
<keyword evidence="4" id="KW-0410">Iron transport</keyword>
<evidence type="ECO:0000256" key="10">
    <source>
        <dbReference type="ARBA" id="ARBA00023237"/>
    </source>
</evidence>
<keyword evidence="5 11" id="KW-0812">Transmembrane</keyword>
<evidence type="ECO:0000256" key="2">
    <source>
        <dbReference type="ARBA" id="ARBA00022448"/>
    </source>
</evidence>
<evidence type="ECO:0000256" key="9">
    <source>
        <dbReference type="ARBA" id="ARBA00023136"/>
    </source>
</evidence>
<feature type="domain" description="TonB-dependent receptor-like beta-barrel" evidence="14">
    <location>
        <begin position="297"/>
        <end position="801"/>
    </location>
</feature>
<dbReference type="InterPro" id="IPR039426">
    <property type="entry name" value="TonB-dep_rcpt-like"/>
</dbReference>
<sequence length="850" mass="93372">MRLRNRSQTVHLKLLITALSLLCSTYADADTSKIIEHIEVNAQKRPQDIQDVAVAVSAVSGQKLLDTVSRDIYDIEQYVTNFSAHQNQSATNSHFSIRGIGTTSQNFGFESSVGLYVDGIYRSRQNAIINDLIDLESVEILRGPQGTLFGKNTPAGAVNIQTRSPSFQNGDGFLSATLGNDNLVQLAAASSFIAIEDTLALRVSGFDTHQDGWIDDANMGDNLINNRNRSGVRLQALYTPAPNVRLRVTGDYAELDEVCCGALTWQDNRQALNVEERYGSDTLLMMPPINATLFTAQNFGDYTTALTALPVSKMVDKGLSAQLEWQLSDRLRAASLTAFRSFDSLDIVDTDFTDAALLSTRNDARQQAFSEELQFHYRKENLNAIAGIYYFSQNLDLDFAITTGSDLPAIFAASAAQLLPLTSGIDSLSNMTAGLIAPSADPVPTSTDFAHTAYQTQDSAALFAQTEWQFLPQWTLISGLRYTREKKTLYGHYSEQGPGIDGLPADPAAWPDPFAAATALGTLAQTLPLGLPPDAASLAALAPFQTPGWGYFFLGTASVLPRPELRESIRDNQMTGTLKLAWQASANLMTYWSYATGFKSGGLNTDRIAAGLDPQFDAEQARSLEAGLKYDWPDAGLRINMAAHLTRIRNFQASTFTGTGFNLQNAGDIGAHGLELELSWVFLQGSRIDLNAAFNQARFDSFERGTCWTSNPWHTGVDDPGRPTADVPYCSRTGDRLGFEPDHRLAVTLSQDLVLFDLPSVLSIDYQYTGDVMLDDSNDPLKYSAPYELINARWKWALPDWDADIILWTRNLFNETYAAKSGFDVPVQTGKIMAYPGRPRTFGVSVQKFF</sequence>
<keyword evidence="16" id="KW-0675">Receptor</keyword>
<dbReference type="RefSeq" id="WP_115594003.1">
    <property type="nucleotide sequence ID" value="NZ_QRHA01000010.1"/>
</dbReference>
<keyword evidence="2 11" id="KW-0813">Transport</keyword>
<evidence type="ECO:0000256" key="12">
    <source>
        <dbReference type="RuleBase" id="RU003357"/>
    </source>
</evidence>
<dbReference type="PANTHER" id="PTHR32552">
    <property type="entry name" value="FERRICHROME IRON RECEPTOR-RELATED"/>
    <property type="match status" value="1"/>
</dbReference>
<evidence type="ECO:0000256" key="5">
    <source>
        <dbReference type="ARBA" id="ARBA00022692"/>
    </source>
</evidence>
<keyword evidence="10 11" id="KW-0998">Cell outer membrane</keyword>
<dbReference type="SUPFAM" id="SSF56935">
    <property type="entry name" value="Porins"/>
    <property type="match status" value="1"/>
</dbReference>
<comment type="caution">
    <text evidence="16">The sequence shown here is derived from an EMBL/GenBank/DDBJ whole genome shotgun (WGS) entry which is preliminary data.</text>
</comment>
<dbReference type="OrthoDB" id="127311at2"/>
<keyword evidence="9 11" id="KW-0472">Membrane</keyword>
<dbReference type="AlphaFoldDB" id="A0A3D8M4B8"/>
<comment type="subcellular location">
    <subcellularLocation>
        <location evidence="1 11">Cell outer membrane</location>
        <topology evidence="1 11">Multi-pass membrane protein</topology>
    </subcellularLocation>
</comment>
<name>A0A3D8M4B8_9ALTE</name>
<dbReference type="Proteomes" id="UP000256561">
    <property type="component" value="Unassembled WGS sequence"/>
</dbReference>
<dbReference type="Gene3D" id="2.40.170.20">
    <property type="entry name" value="TonB-dependent receptor, beta-barrel domain"/>
    <property type="match status" value="2"/>
</dbReference>
<dbReference type="PROSITE" id="PS52016">
    <property type="entry name" value="TONB_DEPENDENT_REC_3"/>
    <property type="match status" value="1"/>
</dbReference>
<evidence type="ECO:0000256" key="4">
    <source>
        <dbReference type="ARBA" id="ARBA00022496"/>
    </source>
</evidence>
<evidence type="ECO:0000256" key="3">
    <source>
        <dbReference type="ARBA" id="ARBA00022452"/>
    </source>
</evidence>
<dbReference type="GO" id="GO:0009279">
    <property type="term" value="C:cell outer membrane"/>
    <property type="evidence" value="ECO:0007669"/>
    <property type="project" value="UniProtKB-SubCell"/>
</dbReference>
<organism evidence="16 17">
    <name type="scientific">Alteromonas aestuariivivens</name>
    <dbReference type="NCBI Taxonomy" id="1938339"/>
    <lineage>
        <taxon>Bacteria</taxon>
        <taxon>Pseudomonadati</taxon>
        <taxon>Pseudomonadota</taxon>
        <taxon>Gammaproteobacteria</taxon>
        <taxon>Alteromonadales</taxon>
        <taxon>Alteromonadaceae</taxon>
        <taxon>Alteromonas/Salinimonas group</taxon>
        <taxon>Alteromonas</taxon>
    </lineage>
</organism>
<dbReference type="PANTHER" id="PTHR32552:SF81">
    <property type="entry name" value="TONB-DEPENDENT OUTER MEMBRANE RECEPTOR"/>
    <property type="match status" value="1"/>
</dbReference>
<evidence type="ECO:0000256" key="13">
    <source>
        <dbReference type="SAM" id="SignalP"/>
    </source>
</evidence>
<protein>
    <submittedName>
        <fullName evidence="16">TonB-dependent receptor</fullName>
    </submittedName>
</protein>
<keyword evidence="13" id="KW-0732">Signal</keyword>
<evidence type="ECO:0000256" key="1">
    <source>
        <dbReference type="ARBA" id="ARBA00004571"/>
    </source>
</evidence>
<keyword evidence="6" id="KW-0408">Iron</keyword>
<gene>
    <name evidence="16" type="ORF">DXV75_13740</name>
</gene>
<evidence type="ECO:0000259" key="14">
    <source>
        <dbReference type="Pfam" id="PF00593"/>
    </source>
</evidence>
<dbReference type="InterPro" id="IPR000531">
    <property type="entry name" value="Beta-barrel_TonB"/>
</dbReference>
<evidence type="ECO:0000256" key="8">
    <source>
        <dbReference type="ARBA" id="ARBA00023077"/>
    </source>
</evidence>
<evidence type="ECO:0000256" key="6">
    <source>
        <dbReference type="ARBA" id="ARBA00023004"/>
    </source>
</evidence>
<comment type="similarity">
    <text evidence="11 12">Belongs to the TonB-dependent receptor family.</text>
</comment>
<evidence type="ECO:0000259" key="15">
    <source>
        <dbReference type="Pfam" id="PF07715"/>
    </source>
</evidence>
<feature type="signal peptide" evidence="13">
    <location>
        <begin position="1"/>
        <end position="29"/>
    </location>
</feature>
<dbReference type="Pfam" id="PF00593">
    <property type="entry name" value="TonB_dep_Rec_b-barrel"/>
    <property type="match status" value="1"/>
</dbReference>
<feature type="chain" id="PRO_5017652107" evidence="13">
    <location>
        <begin position="30"/>
        <end position="850"/>
    </location>
</feature>
<dbReference type="Pfam" id="PF07715">
    <property type="entry name" value="Plug"/>
    <property type="match status" value="1"/>
</dbReference>
<dbReference type="InterPro" id="IPR012910">
    <property type="entry name" value="Plug_dom"/>
</dbReference>
<feature type="domain" description="TonB-dependent receptor plug" evidence="15">
    <location>
        <begin position="49"/>
        <end position="157"/>
    </location>
</feature>
<accession>A0A3D8M4B8</accession>
<keyword evidence="17" id="KW-1185">Reference proteome</keyword>
<dbReference type="InterPro" id="IPR036942">
    <property type="entry name" value="Beta-barrel_TonB_sf"/>
</dbReference>
<keyword evidence="3 11" id="KW-1134">Transmembrane beta strand</keyword>
<proteinExistence type="inferred from homology"/>
<evidence type="ECO:0000313" key="16">
    <source>
        <dbReference type="EMBL" id="RDV24481.1"/>
    </source>
</evidence>
<evidence type="ECO:0000256" key="7">
    <source>
        <dbReference type="ARBA" id="ARBA00023065"/>
    </source>
</evidence>